<evidence type="ECO:0000313" key="5">
    <source>
        <dbReference type="EMBL" id="GFH44966.1"/>
    </source>
</evidence>
<dbReference type="Proteomes" id="UP001054902">
    <property type="component" value="Unassembled WGS sequence"/>
</dbReference>
<dbReference type="InterPro" id="IPR002048">
    <property type="entry name" value="EF_hand_dom"/>
</dbReference>
<feature type="transmembrane region" description="Helical" evidence="3">
    <location>
        <begin position="211"/>
        <end position="230"/>
    </location>
</feature>
<dbReference type="SUPFAM" id="SSF47473">
    <property type="entry name" value="EF-hand"/>
    <property type="match status" value="1"/>
</dbReference>
<name>A0AAD3CFP2_9STRA</name>
<dbReference type="AlphaFoldDB" id="A0AAD3CFP2"/>
<dbReference type="EMBL" id="BLLK01000020">
    <property type="protein sequence ID" value="GFH44966.1"/>
    <property type="molecule type" value="Genomic_DNA"/>
</dbReference>
<keyword evidence="1" id="KW-0106">Calcium</keyword>
<evidence type="ECO:0000259" key="4">
    <source>
        <dbReference type="PROSITE" id="PS50222"/>
    </source>
</evidence>
<feature type="domain" description="EF-hand" evidence="4">
    <location>
        <begin position="123"/>
        <end position="158"/>
    </location>
</feature>
<evidence type="ECO:0000256" key="2">
    <source>
        <dbReference type="SAM" id="MobiDB-lite"/>
    </source>
</evidence>
<dbReference type="Gene3D" id="1.10.238.10">
    <property type="entry name" value="EF-hand"/>
    <property type="match status" value="1"/>
</dbReference>
<comment type="caution">
    <text evidence="5">The sequence shown here is derived from an EMBL/GenBank/DDBJ whole genome shotgun (WGS) entry which is preliminary data.</text>
</comment>
<keyword evidence="3" id="KW-1133">Transmembrane helix</keyword>
<evidence type="ECO:0000313" key="6">
    <source>
        <dbReference type="Proteomes" id="UP001054902"/>
    </source>
</evidence>
<sequence>MFKRSKDPTPSRTAVRKKRFSPFRRKKKVTSNVQADGQDNVDIDVSRGHNIPLSEIVEGATKKDMVGNTEYTPSSINLVNPPEIVSKAQPQSFEPVKTEKSIIVEGTGGMLQGKKAFFTKSKVFKNMVDKAFVVIDADGSGEIDKKELYAGLILIHLRLAAYVGAAACRPASKEYVEEIFDSLDKDGTGSLDRNEFQTVMAILASQMTTRILLYMLAPLFIIPLIAQGVLDLFEKISLGEKLANMTDSVADVFITDGIQEKVTSFFDQIEDFLPGDFWETLPMTIIAALLAYIALPYVVLRADDYFSGVAGSKKKEKKN</sequence>
<keyword evidence="6" id="KW-1185">Reference proteome</keyword>
<dbReference type="PROSITE" id="PS50222">
    <property type="entry name" value="EF_HAND_2"/>
    <property type="match status" value="2"/>
</dbReference>
<reference evidence="5 6" key="1">
    <citation type="journal article" date="2021" name="Sci. Rep.">
        <title>The genome of the diatom Chaetoceros tenuissimus carries an ancient integrated fragment of an extant virus.</title>
        <authorList>
            <person name="Hongo Y."/>
            <person name="Kimura K."/>
            <person name="Takaki Y."/>
            <person name="Yoshida Y."/>
            <person name="Baba S."/>
            <person name="Kobayashi G."/>
            <person name="Nagasaki K."/>
            <person name="Hano T."/>
            <person name="Tomaru Y."/>
        </authorList>
    </citation>
    <scope>NUCLEOTIDE SEQUENCE [LARGE SCALE GENOMIC DNA]</scope>
    <source>
        <strain evidence="5 6">NIES-3715</strain>
    </source>
</reference>
<organism evidence="5 6">
    <name type="scientific">Chaetoceros tenuissimus</name>
    <dbReference type="NCBI Taxonomy" id="426638"/>
    <lineage>
        <taxon>Eukaryota</taxon>
        <taxon>Sar</taxon>
        <taxon>Stramenopiles</taxon>
        <taxon>Ochrophyta</taxon>
        <taxon>Bacillariophyta</taxon>
        <taxon>Coscinodiscophyceae</taxon>
        <taxon>Chaetocerotophycidae</taxon>
        <taxon>Chaetocerotales</taxon>
        <taxon>Chaetocerotaceae</taxon>
        <taxon>Chaetoceros</taxon>
    </lineage>
</organism>
<dbReference type="SMART" id="SM00054">
    <property type="entry name" value="EFh"/>
    <property type="match status" value="2"/>
</dbReference>
<accession>A0AAD3CFP2</accession>
<dbReference type="CDD" id="cd00051">
    <property type="entry name" value="EFh"/>
    <property type="match status" value="1"/>
</dbReference>
<evidence type="ECO:0000256" key="1">
    <source>
        <dbReference type="ARBA" id="ARBA00022837"/>
    </source>
</evidence>
<dbReference type="GO" id="GO:0005509">
    <property type="term" value="F:calcium ion binding"/>
    <property type="evidence" value="ECO:0007669"/>
    <property type="project" value="InterPro"/>
</dbReference>
<feature type="region of interest" description="Disordered" evidence="2">
    <location>
        <begin position="1"/>
        <end position="35"/>
    </location>
</feature>
<feature type="transmembrane region" description="Helical" evidence="3">
    <location>
        <begin position="281"/>
        <end position="300"/>
    </location>
</feature>
<feature type="compositionally biased region" description="Basic residues" evidence="2">
    <location>
        <begin position="14"/>
        <end position="29"/>
    </location>
</feature>
<proteinExistence type="predicted"/>
<dbReference type="InterPro" id="IPR018247">
    <property type="entry name" value="EF_Hand_1_Ca_BS"/>
</dbReference>
<dbReference type="PROSITE" id="PS00018">
    <property type="entry name" value="EF_HAND_1"/>
    <property type="match status" value="2"/>
</dbReference>
<gene>
    <name evidence="5" type="ORF">CTEN210_01439</name>
</gene>
<keyword evidence="3" id="KW-0812">Transmembrane</keyword>
<protein>
    <recommendedName>
        <fullName evidence="4">EF-hand domain-containing protein</fullName>
    </recommendedName>
</protein>
<keyword evidence="3" id="KW-0472">Membrane</keyword>
<dbReference type="Pfam" id="PF13499">
    <property type="entry name" value="EF-hand_7"/>
    <property type="match status" value="1"/>
</dbReference>
<dbReference type="InterPro" id="IPR011992">
    <property type="entry name" value="EF-hand-dom_pair"/>
</dbReference>
<feature type="domain" description="EF-hand" evidence="4">
    <location>
        <begin position="171"/>
        <end position="206"/>
    </location>
</feature>
<evidence type="ECO:0000256" key="3">
    <source>
        <dbReference type="SAM" id="Phobius"/>
    </source>
</evidence>